<keyword evidence="2" id="KW-1185">Reference proteome</keyword>
<accession>A0A8H5MAZ5</accession>
<proteinExistence type="predicted"/>
<gene>
    <name evidence="1" type="ORF">D9615_002064</name>
</gene>
<reference evidence="1 2" key="1">
    <citation type="journal article" date="2020" name="ISME J.">
        <title>Uncovering the hidden diversity of litter-decomposition mechanisms in mushroom-forming fungi.</title>
        <authorList>
            <person name="Floudas D."/>
            <person name="Bentzer J."/>
            <person name="Ahren D."/>
            <person name="Johansson T."/>
            <person name="Persson P."/>
            <person name="Tunlid A."/>
        </authorList>
    </citation>
    <scope>NUCLEOTIDE SEQUENCE [LARGE SCALE GENOMIC DNA]</scope>
    <source>
        <strain evidence="1 2">CBS 661.87</strain>
    </source>
</reference>
<dbReference type="EMBL" id="JAACJP010000002">
    <property type="protein sequence ID" value="KAF5387021.1"/>
    <property type="molecule type" value="Genomic_DNA"/>
</dbReference>
<evidence type="ECO:0000313" key="1">
    <source>
        <dbReference type="EMBL" id="KAF5387021.1"/>
    </source>
</evidence>
<evidence type="ECO:0008006" key="3">
    <source>
        <dbReference type="Google" id="ProtNLM"/>
    </source>
</evidence>
<dbReference type="AlphaFoldDB" id="A0A8H5MAZ5"/>
<dbReference type="SUPFAM" id="SSF53098">
    <property type="entry name" value="Ribonuclease H-like"/>
    <property type="match status" value="1"/>
</dbReference>
<evidence type="ECO:0000313" key="2">
    <source>
        <dbReference type="Proteomes" id="UP000565441"/>
    </source>
</evidence>
<dbReference type="Proteomes" id="UP000565441">
    <property type="component" value="Unassembled WGS sequence"/>
</dbReference>
<dbReference type="PANTHER" id="PTHR33050">
    <property type="entry name" value="REVERSE TRANSCRIPTASE DOMAIN-CONTAINING PROTEIN"/>
    <property type="match status" value="1"/>
</dbReference>
<name>A0A8H5MAZ5_9AGAR</name>
<dbReference type="GO" id="GO:0003676">
    <property type="term" value="F:nucleic acid binding"/>
    <property type="evidence" value="ECO:0007669"/>
    <property type="project" value="InterPro"/>
</dbReference>
<dbReference type="CDD" id="cd09275">
    <property type="entry name" value="RNase_HI_RT_DIRS1"/>
    <property type="match status" value="1"/>
</dbReference>
<dbReference type="InterPro" id="IPR052055">
    <property type="entry name" value="Hepadnavirus_pol/RT"/>
</dbReference>
<dbReference type="PANTHER" id="PTHR33050:SF7">
    <property type="entry name" value="RIBONUCLEASE H"/>
    <property type="match status" value="1"/>
</dbReference>
<dbReference type="InterPro" id="IPR036397">
    <property type="entry name" value="RNaseH_sf"/>
</dbReference>
<dbReference type="Gene3D" id="3.30.420.10">
    <property type="entry name" value="Ribonuclease H-like superfamily/Ribonuclease H"/>
    <property type="match status" value="1"/>
</dbReference>
<protein>
    <recommendedName>
        <fullName evidence="3">RNase H type-1 domain-containing protein</fullName>
    </recommendedName>
</protein>
<comment type="caution">
    <text evidence="1">The sequence shown here is derived from an EMBL/GenBank/DDBJ whole genome shotgun (WGS) entry which is preliminary data.</text>
</comment>
<sequence>MSGKQSPFAKIWVSRELVRELIWLADHITASSGIFILDSVDWPISTANETLYTDASSVGMGYWSPSRNMGFHSAINERDQRDKTKGIFYFEALAVTSALLWVAQLQPAPKRVVIFTDSRNTVDIFNSLRASPRYNPFLITAVDLLIRFRVQLSVRHVPGEENSVADALSRHKFDVARGLSPGITLLPFTPPRLMLGAAQI</sequence>
<organism evidence="1 2">
    <name type="scientific">Tricholomella constricta</name>
    <dbReference type="NCBI Taxonomy" id="117010"/>
    <lineage>
        <taxon>Eukaryota</taxon>
        <taxon>Fungi</taxon>
        <taxon>Dikarya</taxon>
        <taxon>Basidiomycota</taxon>
        <taxon>Agaricomycotina</taxon>
        <taxon>Agaricomycetes</taxon>
        <taxon>Agaricomycetidae</taxon>
        <taxon>Agaricales</taxon>
        <taxon>Tricholomatineae</taxon>
        <taxon>Lyophyllaceae</taxon>
        <taxon>Tricholomella</taxon>
    </lineage>
</organism>
<dbReference type="OrthoDB" id="3249498at2759"/>
<dbReference type="InterPro" id="IPR012337">
    <property type="entry name" value="RNaseH-like_sf"/>
</dbReference>